<organism evidence="4 5">
    <name type="scientific">Ilyodon furcidens</name>
    <name type="common">goldbreast splitfin</name>
    <dbReference type="NCBI Taxonomy" id="33524"/>
    <lineage>
        <taxon>Eukaryota</taxon>
        <taxon>Metazoa</taxon>
        <taxon>Chordata</taxon>
        <taxon>Craniata</taxon>
        <taxon>Vertebrata</taxon>
        <taxon>Euteleostomi</taxon>
        <taxon>Actinopterygii</taxon>
        <taxon>Neopterygii</taxon>
        <taxon>Teleostei</taxon>
        <taxon>Neoteleostei</taxon>
        <taxon>Acanthomorphata</taxon>
        <taxon>Ovalentaria</taxon>
        <taxon>Atherinomorphae</taxon>
        <taxon>Cyprinodontiformes</taxon>
        <taxon>Goodeidae</taxon>
        <taxon>Ilyodon</taxon>
    </lineage>
</organism>
<keyword evidence="5" id="KW-1185">Reference proteome</keyword>
<sequence>MSSHHRDRCSLCGYVCSHPPSLKSHMWKHAGDQNYNYEQVNKAINEAISQSSRASQRSSTFLETGTECPVVTPLSKEKAKAQLDTLPTHTSATNASLGPDSPTPPTDSPTEAKDPVQSQPQPRTGQLPALGPAMEYCVLLFCCCICGFESTSKERLMEHMKEHEGDIISIILSKEQHQPEVDAQASLQTAE</sequence>
<dbReference type="InterPro" id="IPR013087">
    <property type="entry name" value="Znf_C2H2_type"/>
</dbReference>
<protein>
    <recommendedName>
        <fullName evidence="3">C2H2-type domain-containing protein</fullName>
    </recommendedName>
</protein>
<dbReference type="PROSITE" id="PS50157">
    <property type="entry name" value="ZINC_FINGER_C2H2_2"/>
    <property type="match status" value="2"/>
</dbReference>
<evidence type="ECO:0000259" key="3">
    <source>
        <dbReference type="PROSITE" id="PS50157"/>
    </source>
</evidence>
<dbReference type="Proteomes" id="UP001482620">
    <property type="component" value="Unassembled WGS sequence"/>
</dbReference>
<proteinExistence type="predicted"/>
<dbReference type="PROSITE" id="PS00028">
    <property type="entry name" value="ZINC_FINGER_C2H2_1"/>
    <property type="match status" value="1"/>
</dbReference>
<evidence type="ECO:0000256" key="1">
    <source>
        <dbReference type="PROSITE-ProRule" id="PRU00042"/>
    </source>
</evidence>
<comment type="caution">
    <text evidence="4">The sequence shown here is derived from an EMBL/GenBank/DDBJ whole genome shotgun (WGS) entry which is preliminary data.</text>
</comment>
<feature type="domain" description="C2H2-type" evidence="3">
    <location>
        <begin position="141"/>
        <end position="168"/>
    </location>
</feature>
<dbReference type="EMBL" id="JAHRIQ010048018">
    <property type="protein sequence ID" value="MEQ2236930.1"/>
    <property type="molecule type" value="Genomic_DNA"/>
</dbReference>
<dbReference type="SMART" id="SM00355">
    <property type="entry name" value="ZnF_C2H2"/>
    <property type="match status" value="2"/>
</dbReference>
<accession>A0ABV0TXB2</accession>
<keyword evidence="1" id="KW-0479">Metal-binding</keyword>
<dbReference type="InterPro" id="IPR036236">
    <property type="entry name" value="Znf_C2H2_sf"/>
</dbReference>
<evidence type="ECO:0000313" key="4">
    <source>
        <dbReference type="EMBL" id="MEQ2236930.1"/>
    </source>
</evidence>
<feature type="domain" description="C2H2-type" evidence="3">
    <location>
        <begin position="7"/>
        <end position="34"/>
    </location>
</feature>
<dbReference type="SUPFAM" id="SSF57667">
    <property type="entry name" value="beta-beta-alpha zinc fingers"/>
    <property type="match status" value="1"/>
</dbReference>
<keyword evidence="1" id="KW-0863">Zinc-finger</keyword>
<evidence type="ECO:0000256" key="2">
    <source>
        <dbReference type="SAM" id="MobiDB-lite"/>
    </source>
</evidence>
<evidence type="ECO:0000313" key="5">
    <source>
        <dbReference type="Proteomes" id="UP001482620"/>
    </source>
</evidence>
<reference evidence="4 5" key="1">
    <citation type="submission" date="2021-06" db="EMBL/GenBank/DDBJ databases">
        <authorList>
            <person name="Palmer J.M."/>
        </authorList>
    </citation>
    <scope>NUCLEOTIDE SEQUENCE [LARGE SCALE GENOMIC DNA]</scope>
    <source>
        <strain evidence="5">if_2019</strain>
        <tissue evidence="4">Muscle</tissue>
    </source>
</reference>
<keyword evidence="1" id="KW-0862">Zinc</keyword>
<name>A0ABV0TXB2_9TELE</name>
<gene>
    <name evidence="4" type="ORF">ILYODFUR_017659</name>
</gene>
<feature type="region of interest" description="Disordered" evidence="2">
    <location>
        <begin position="88"/>
        <end position="127"/>
    </location>
</feature>